<name>A0ACB9JTB4_9ASTR</name>
<organism evidence="1 2">
    <name type="scientific">Smallanthus sonchifolius</name>
    <dbReference type="NCBI Taxonomy" id="185202"/>
    <lineage>
        <taxon>Eukaryota</taxon>
        <taxon>Viridiplantae</taxon>
        <taxon>Streptophyta</taxon>
        <taxon>Embryophyta</taxon>
        <taxon>Tracheophyta</taxon>
        <taxon>Spermatophyta</taxon>
        <taxon>Magnoliopsida</taxon>
        <taxon>eudicotyledons</taxon>
        <taxon>Gunneridae</taxon>
        <taxon>Pentapetalae</taxon>
        <taxon>asterids</taxon>
        <taxon>campanulids</taxon>
        <taxon>Asterales</taxon>
        <taxon>Asteraceae</taxon>
        <taxon>Asteroideae</taxon>
        <taxon>Heliantheae alliance</taxon>
        <taxon>Millerieae</taxon>
        <taxon>Smallanthus</taxon>
    </lineage>
</organism>
<proteinExistence type="predicted"/>
<dbReference type="EMBL" id="CM042019">
    <property type="protein sequence ID" value="KAI3823158.1"/>
    <property type="molecule type" value="Genomic_DNA"/>
</dbReference>
<gene>
    <name evidence="1" type="ORF">L1987_04590</name>
</gene>
<reference evidence="1 2" key="2">
    <citation type="journal article" date="2022" name="Mol. Ecol. Resour.">
        <title>The genomes of chicory, endive, great burdock and yacon provide insights into Asteraceae paleo-polyploidization history and plant inulin production.</title>
        <authorList>
            <person name="Fan W."/>
            <person name="Wang S."/>
            <person name="Wang H."/>
            <person name="Wang A."/>
            <person name="Jiang F."/>
            <person name="Liu H."/>
            <person name="Zhao H."/>
            <person name="Xu D."/>
            <person name="Zhang Y."/>
        </authorList>
    </citation>
    <scope>NUCLEOTIDE SEQUENCE [LARGE SCALE GENOMIC DNA]</scope>
    <source>
        <strain evidence="2">cv. Yunnan</strain>
        <tissue evidence="1">Leaves</tissue>
    </source>
</reference>
<reference evidence="2" key="1">
    <citation type="journal article" date="2022" name="Mol. Ecol. Resour.">
        <title>The genomes of chicory, endive, great burdock and yacon provide insights into Asteraceae palaeo-polyploidization history and plant inulin production.</title>
        <authorList>
            <person name="Fan W."/>
            <person name="Wang S."/>
            <person name="Wang H."/>
            <person name="Wang A."/>
            <person name="Jiang F."/>
            <person name="Liu H."/>
            <person name="Zhao H."/>
            <person name="Xu D."/>
            <person name="Zhang Y."/>
        </authorList>
    </citation>
    <scope>NUCLEOTIDE SEQUENCE [LARGE SCALE GENOMIC DNA]</scope>
    <source>
        <strain evidence="2">cv. Yunnan</strain>
    </source>
</reference>
<protein>
    <submittedName>
        <fullName evidence="1">Uncharacterized protein</fullName>
    </submittedName>
</protein>
<evidence type="ECO:0000313" key="1">
    <source>
        <dbReference type="EMBL" id="KAI3823158.1"/>
    </source>
</evidence>
<sequence length="620" mass="69209">MAAVAPPAHEAADLLKNLSLNSQTKSLEILEPTKKSSVDTGNGLVRPGNFMDPALAYIPNGYPSTAYYYGGYDGTTNDWGDYSRYVNPNGVDSAHGVYGYGYAPYGPYSPAGSLVPTVAHDGQLYGAQNYQYSSPYFQPLTPTGGQYSATVTYSKGEITTPAAAGQPPLTDGTNKETFYGVGNGVGPKGSTGPMPMRPTTYQNTAFNINGSYGRVSQNGYQDLRYGYDGSLYYDPQPRNNCVASTTQNHLMTPKPMSCMNTTAYTNQMYPNKLYGQYGNTCQSVYGYGTNAYDLQNNVFKSRDRPNGFFSYSSGNGDYLNELNRGPRTTTTKNLQLTTPIAIAVKEQNITLLPTNNIENKSKEVEEFNVTPDREQYNKTGFPETYADAKFFVIKSYSEDDVHKSIKYNVWASTQNGNKKLDAAYQEAQQKSGSCPVFLFFSVNTSGQFVGVAEMVGQVDFDKSLEYWQQDKWIGCFPVKWHIVKDIPNSLLKHIVLEYNEYKPVTNSRDTQEVNLEHGLQMIKIFKEHSSKQCILDDFQFYEDRQRKIQEIKAKQQQFRTHAWEGKPVFDEKFKECKKVEVMKSDDASDLVNKVKLADSVQEIVAEPENKVLLNGVALGC</sequence>
<evidence type="ECO:0000313" key="2">
    <source>
        <dbReference type="Proteomes" id="UP001056120"/>
    </source>
</evidence>
<keyword evidence="2" id="KW-1185">Reference proteome</keyword>
<dbReference type="Proteomes" id="UP001056120">
    <property type="component" value="Linkage Group LG02"/>
</dbReference>
<accession>A0ACB9JTB4</accession>
<comment type="caution">
    <text evidence="1">The sequence shown here is derived from an EMBL/GenBank/DDBJ whole genome shotgun (WGS) entry which is preliminary data.</text>
</comment>